<dbReference type="KEGG" id="cei:CEPID_11605"/>
<keyword evidence="1" id="KW-0472">Membrane</keyword>
<dbReference type="EMBL" id="CP011541">
    <property type="protein sequence ID" value="AKK04149.1"/>
    <property type="molecule type" value="Genomic_DNA"/>
</dbReference>
<dbReference type="Pfam" id="PF11255">
    <property type="entry name" value="DUF3054"/>
    <property type="match status" value="1"/>
</dbReference>
<keyword evidence="1" id="KW-1133">Transmembrane helix</keyword>
<reference evidence="2 3" key="1">
    <citation type="submission" date="2015-05" db="EMBL/GenBank/DDBJ databases">
        <title>Complete genome sequence of Corynebacterium epidermidicanis DSM 45586, isolated from the skin of a dog suffering from pruritus.</title>
        <authorList>
            <person name="Ruckert C."/>
            <person name="Albersmeier A."/>
            <person name="Winkler A."/>
            <person name="Tauch A."/>
        </authorList>
    </citation>
    <scope>NUCLEOTIDE SEQUENCE [LARGE SCALE GENOMIC DNA]</scope>
    <source>
        <strain evidence="2 3">DSM 45586</strain>
    </source>
</reference>
<evidence type="ECO:0000313" key="2">
    <source>
        <dbReference type="EMBL" id="AKK04149.1"/>
    </source>
</evidence>
<feature type="transmembrane region" description="Helical" evidence="1">
    <location>
        <begin position="91"/>
        <end position="112"/>
    </location>
</feature>
<protein>
    <submittedName>
        <fullName evidence="2">Putative DUF3054 family protein</fullName>
    </submittedName>
</protein>
<keyword evidence="3" id="KW-1185">Reference proteome</keyword>
<feature type="transmembrane region" description="Helical" evidence="1">
    <location>
        <begin position="68"/>
        <end position="85"/>
    </location>
</feature>
<evidence type="ECO:0000256" key="1">
    <source>
        <dbReference type="SAM" id="Phobius"/>
    </source>
</evidence>
<organism evidence="2 3">
    <name type="scientific">Corynebacterium epidermidicanis</name>
    <dbReference type="NCBI Taxonomy" id="1050174"/>
    <lineage>
        <taxon>Bacteria</taxon>
        <taxon>Bacillati</taxon>
        <taxon>Actinomycetota</taxon>
        <taxon>Actinomycetes</taxon>
        <taxon>Mycobacteriales</taxon>
        <taxon>Corynebacteriaceae</taxon>
        <taxon>Corynebacterium</taxon>
    </lineage>
</organism>
<dbReference type="STRING" id="1050174.CEPID_11605"/>
<accession>A0A0G3GSS3</accession>
<dbReference type="PATRIC" id="fig|1050174.4.peg.2342"/>
<sequence>MKSAAFVFDVIAIIAFATFARLAHQSEDMPFGLSGILETVWPFLIGVLIAWATFLARKRVADTLPSGVIVWVCAVIAGLGIWAVNHGRIPHISFVIVATVMSGLLLLGWRGIARLATRNSRRAV</sequence>
<evidence type="ECO:0000313" key="3">
    <source>
        <dbReference type="Proteomes" id="UP000035368"/>
    </source>
</evidence>
<feature type="transmembrane region" description="Helical" evidence="1">
    <location>
        <begin position="39"/>
        <end position="56"/>
    </location>
</feature>
<dbReference type="AlphaFoldDB" id="A0A0G3GSS3"/>
<dbReference type="Proteomes" id="UP000035368">
    <property type="component" value="Chromosome"/>
</dbReference>
<dbReference type="OrthoDB" id="3698172at2"/>
<keyword evidence="1" id="KW-0812">Transmembrane</keyword>
<proteinExistence type="predicted"/>
<dbReference type="InterPro" id="IPR021414">
    <property type="entry name" value="DUF3054"/>
</dbReference>
<gene>
    <name evidence="2" type="ORF">CEPID_11605</name>
</gene>
<dbReference type="RefSeq" id="WP_047241035.1">
    <property type="nucleotide sequence ID" value="NZ_CP011541.1"/>
</dbReference>
<name>A0A0G3GSS3_9CORY</name>